<reference evidence="1 2" key="1">
    <citation type="journal article" date="2019" name="Sci. Rep.">
        <title>A high-quality genome of Eragrostis curvula grass provides insights into Poaceae evolution and supports new strategies to enhance forage quality.</title>
        <authorList>
            <person name="Carballo J."/>
            <person name="Santos B.A.C.M."/>
            <person name="Zappacosta D."/>
            <person name="Garbus I."/>
            <person name="Selva J.P."/>
            <person name="Gallo C.A."/>
            <person name="Diaz A."/>
            <person name="Albertini E."/>
            <person name="Caccamo M."/>
            <person name="Echenique V."/>
        </authorList>
    </citation>
    <scope>NUCLEOTIDE SEQUENCE [LARGE SCALE GENOMIC DNA]</scope>
    <source>
        <strain evidence="2">cv. Victoria</strain>
        <tissue evidence="1">Leaf</tissue>
    </source>
</reference>
<comment type="caution">
    <text evidence="1">The sequence shown here is derived from an EMBL/GenBank/DDBJ whole genome shotgun (WGS) entry which is preliminary data.</text>
</comment>
<name>A0A5J9SYA1_9POAL</name>
<dbReference type="Gramene" id="TVU04049">
    <property type="protein sequence ID" value="TVU04049"/>
    <property type="gene ID" value="EJB05_50397"/>
</dbReference>
<proteinExistence type="predicted"/>
<evidence type="ECO:0000313" key="2">
    <source>
        <dbReference type="Proteomes" id="UP000324897"/>
    </source>
</evidence>
<keyword evidence="2" id="KW-1185">Reference proteome</keyword>
<dbReference type="Proteomes" id="UP000324897">
    <property type="component" value="Unassembled WGS sequence"/>
</dbReference>
<feature type="non-terminal residue" evidence="1">
    <location>
        <position position="1"/>
    </location>
</feature>
<protein>
    <submittedName>
        <fullName evidence="1">Uncharacterized protein</fullName>
    </submittedName>
</protein>
<dbReference type="EMBL" id="RWGY01000109">
    <property type="protein sequence ID" value="TVU04049.1"/>
    <property type="molecule type" value="Genomic_DNA"/>
</dbReference>
<sequence length="207" mass="22275">MHKVFVKLFEFFTAFFNHRRRDHYAKRTSLWASLATPPLCFVQLNLVVSIVAFPTTSSTPTTAGGIGIFSLPFYAQRPSSRSPLLIPPPDAAIWLALNLVHSVLATPCVPSSPTCYRVCQTRYPPRPMVIDDVTFGIVLDASPSSASGIVCGSSPSATSTTSSTTATSSMASSITATYLRFGYLDIGTKGYHLCLSYPVTTSALLPL</sequence>
<dbReference type="AlphaFoldDB" id="A0A5J9SYA1"/>
<gene>
    <name evidence="1" type="ORF">EJB05_50397</name>
</gene>
<evidence type="ECO:0000313" key="1">
    <source>
        <dbReference type="EMBL" id="TVU04049.1"/>
    </source>
</evidence>
<accession>A0A5J9SYA1</accession>
<organism evidence="1 2">
    <name type="scientific">Eragrostis curvula</name>
    <name type="common">weeping love grass</name>
    <dbReference type="NCBI Taxonomy" id="38414"/>
    <lineage>
        <taxon>Eukaryota</taxon>
        <taxon>Viridiplantae</taxon>
        <taxon>Streptophyta</taxon>
        <taxon>Embryophyta</taxon>
        <taxon>Tracheophyta</taxon>
        <taxon>Spermatophyta</taxon>
        <taxon>Magnoliopsida</taxon>
        <taxon>Liliopsida</taxon>
        <taxon>Poales</taxon>
        <taxon>Poaceae</taxon>
        <taxon>PACMAD clade</taxon>
        <taxon>Chloridoideae</taxon>
        <taxon>Eragrostideae</taxon>
        <taxon>Eragrostidinae</taxon>
        <taxon>Eragrostis</taxon>
    </lineage>
</organism>